<dbReference type="InterPro" id="IPR017907">
    <property type="entry name" value="Znf_RING_CS"/>
</dbReference>
<dbReference type="SUPFAM" id="SSF52151">
    <property type="entry name" value="FabD/lysophospholipase-like"/>
    <property type="match status" value="1"/>
</dbReference>
<proteinExistence type="predicted"/>
<keyword evidence="3 7" id="KW-0378">Hydrolase</keyword>
<evidence type="ECO:0000313" key="9">
    <source>
        <dbReference type="EMBL" id="KAL2802962.1"/>
    </source>
</evidence>
<dbReference type="CDD" id="cd07199">
    <property type="entry name" value="Pat17_PNPLA8_PNPLA9_like"/>
    <property type="match status" value="1"/>
</dbReference>
<keyword evidence="5 7" id="KW-0442">Lipid degradation</keyword>
<feature type="domain" description="PNPLA" evidence="8">
    <location>
        <begin position="479"/>
        <end position="685"/>
    </location>
</feature>
<organism evidence="9 10">
    <name type="scientific">Aspergillus granulosus</name>
    <dbReference type="NCBI Taxonomy" id="176169"/>
    <lineage>
        <taxon>Eukaryota</taxon>
        <taxon>Fungi</taxon>
        <taxon>Dikarya</taxon>
        <taxon>Ascomycota</taxon>
        <taxon>Pezizomycotina</taxon>
        <taxon>Eurotiomycetes</taxon>
        <taxon>Eurotiomycetidae</taxon>
        <taxon>Eurotiales</taxon>
        <taxon>Aspergillaceae</taxon>
        <taxon>Aspergillus</taxon>
        <taxon>Aspergillus subgen. Nidulantes</taxon>
    </lineage>
</organism>
<evidence type="ECO:0000259" key="8">
    <source>
        <dbReference type="PROSITE" id="PS51635"/>
    </source>
</evidence>
<dbReference type="PANTHER" id="PTHR24185">
    <property type="entry name" value="CALCIUM-INDEPENDENT PHOSPHOLIPASE A2-GAMMA"/>
    <property type="match status" value="1"/>
</dbReference>
<evidence type="ECO:0000256" key="3">
    <source>
        <dbReference type="ARBA" id="ARBA00022801"/>
    </source>
</evidence>
<evidence type="ECO:0000256" key="4">
    <source>
        <dbReference type="ARBA" id="ARBA00022833"/>
    </source>
</evidence>
<feature type="active site" description="Nucleophile" evidence="7">
    <location>
        <position position="519"/>
    </location>
</feature>
<evidence type="ECO:0000256" key="6">
    <source>
        <dbReference type="ARBA" id="ARBA00023098"/>
    </source>
</evidence>
<feature type="active site" description="Proton acceptor" evidence="7">
    <location>
        <position position="671"/>
    </location>
</feature>
<keyword evidence="6 7" id="KW-0443">Lipid metabolism</keyword>
<name>A0ABR4GVC8_9EURO</name>
<protein>
    <submittedName>
        <fullName evidence="9">FabD/lysophospholipase-like protein</fullName>
    </submittedName>
</protein>
<dbReference type="InterPro" id="IPR016035">
    <property type="entry name" value="Acyl_Trfase/lysoPLipase"/>
</dbReference>
<accession>A0ABR4GVC8</accession>
<dbReference type="PROSITE" id="PS00518">
    <property type="entry name" value="ZF_RING_1"/>
    <property type="match status" value="1"/>
</dbReference>
<sequence>MSCNHVSWLEFHKGAGGNHLVYGSRLRRLVKELPKPSEAFPQLTFLIGRHQKDRALRQVCKSSYRNERQGISLRSDNRTLNCLYPRFFAEFDPRTKDSIQSRHGISICHPERLFPIESRGDYECHDIIIGRLLFLFTEVVCLFADDLGGVDAVCQILKTWTEIGSATTLHATVRPRVIVVVGNSARTSTRALIDKADLLFRLTASTNSFFTVFGDLEIIHLPPDSHSPDALFMGLENEINNQLKCARAARERHHALFSANHLNAFFESALLHASDPFQPFNFIRCARTSKPVDGALAYHISRFIAAANKARLTYDNVANHIASAILLDAYPDLMHRFSPSEIFATLYQKACCAALRTSYDVETLTEFQCRLIEKYLQQHFQDMITSGKSASQIHKENLKQRHAHWMPVRSTRTCLCCLRRDPEHCQSCGHMICDICAETFGELSAQIDYEYSIRQCILCGGSGSLTVRLKPPTAAPRVLSIDGGGTRAVIPLTILEILQELLGSDLALPNLIDFYIGTSSGGIVSLTLALLELSIPQCKSLFKALAQNVFSAKHRKHFLPSWITDGRYDGSALDDTLKSHFGSTRRLLDEPISGISSKKVAVTVSSVSRGEPSVFTNYNGGTPAGKGLDYYRYERLDPEDDPFVWQVARATAAAPAYFSTSTFSDLGTFQDGGIRGHNNPINLAMLETKRIWRSIQSPDVVISLGTGYEASTNGRPSRFRNFLLDGFAPRSFRSWMESIVGKNTWDDFESRIPEQCRTRYFRFDPSLPSLPAMDNTDGMDRLSGWVRTSSLDWELYQSAVRALLISSLYFELQTEPEYQAGQYCCVGTIYSRIPARPLIRQLLRMDIGRPIFYKDNMSLGISLSFDNTCHACDRFSLPIRFFVQRLGDPIILGLRIGPFSRPLSNFPNSMQWFIEEQGLNCPFTPPAAKLACSGCRHLGNNYGRKRKHIEI</sequence>
<comment type="caution">
    <text evidence="7">Lacks conserved residue(s) required for the propagation of feature annotation.</text>
</comment>
<keyword evidence="2" id="KW-0863">Zinc-finger</keyword>
<comment type="caution">
    <text evidence="9">The sequence shown here is derived from an EMBL/GenBank/DDBJ whole genome shotgun (WGS) entry which is preliminary data.</text>
</comment>
<dbReference type="Proteomes" id="UP001610334">
    <property type="component" value="Unassembled WGS sequence"/>
</dbReference>
<evidence type="ECO:0000256" key="1">
    <source>
        <dbReference type="ARBA" id="ARBA00022723"/>
    </source>
</evidence>
<dbReference type="InterPro" id="IPR002641">
    <property type="entry name" value="PNPLA_dom"/>
</dbReference>
<evidence type="ECO:0000256" key="7">
    <source>
        <dbReference type="PROSITE-ProRule" id="PRU01161"/>
    </source>
</evidence>
<evidence type="ECO:0000313" key="10">
    <source>
        <dbReference type="Proteomes" id="UP001610334"/>
    </source>
</evidence>
<keyword evidence="1" id="KW-0479">Metal-binding</keyword>
<dbReference type="EMBL" id="JBFXLT010000156">
    <property type="protein sequence ID" value="KAL2802962.1"/>
    <property type="molecule type" value="Genomic_DNA"/>
</dbReference>
<dbReference type="Pfam" id="PF01734">
    <property type="entry name" value="Patatin"/>
    <property type="match status" value="1"/>
</dbReference>
<keyword evidence="10" id="KW-1185">Reference proteome</keyword>
<evidence type="ECO:0000256" key="2">
    <source>
        <dbReference type="ARBA" id="ARBA00022771"/>
    </source>
</evidence>
<reference evidence="9 10" key="1">
    <citation type="submission" date="2024-07" db="EMBL/GenBank/DDBJ databases">
        <title>Section-level genome sequencing and comparative genomics of Aspergillus sections Usti and Cavernicolus.</title>
        <authorList>
            <consortium name="Lawrence Berkeley National Laboratory"/>
            <person name="Nybo J.L."/>
            <person name="Vesth T.C."/>
            <person name="Theobald S."/>
            <person name="Frisvad J.C."/>
            <person name="Larsen T.O."/>
            <person name="Kjaerboelling I."/>
            <person name="Rothschild-Mancinelli K."/>
            <person name="Lyhne E.K."/>
            <person name="Kogle M.E."/>
            <person name="Barry K."/>
            <person name="Clum A."/>
            <person name="Na H."/>
            <person name="Ledsgaard L."/>
            <person name="Lin J."/>
            <person name="Lipzen A."/>
            <person name="Kuo A."/>
            <person name="Riley R."/>
            <person name="Mondo S."/>
            <person name="Labutti K."/>
            <person name="Haridas S."/>
            <person name="Pangalinan J."/>
            <person name="Salamov A.A."/>
            <person name="Simmons B.A."/>
            <person name="Magnuson J.K."/>
            <person name="Chen J."/>
            <person name="Drula E."/>
            <person name="Henrissat B."/>
            <person name="Wiebenga A."/>
            <person name="Lubbers R.J."/>
            <person name="Gomes A.C."/>
            <person name="Makela M.R."/>
            <person name="Stajich J."/>
            <person name="Grigoriev I.V."/>
            <person name="Mortensen U.H."/>
            <person name="De Vries R.P."/>
            <person name="Baker S.E."/>
            <person name="Andersen M.R."/>
        </authorList>
    </citation>
    <scope>NUCLEOTIDE SEQUENCE [LARGE SCALE GENOMIC DNA]</scope>
    <source>
        <strain evidence="9 10">CBS 588.65</strain>
    </source>
</reference>
<dbReference type="PANTHER" id="PTHR24185:SF1">
    <property type="entry name" value="CALCIUM-INDEPENDENT PHOSPHOLIPASE A2-GAMMA"/>
    <property type="match status" value="1"/>
</dbReference>
<keyword evidence="4" id="KW-0862">Zinc</keyword>
<dbReference type="PROSITE" id="PS51635">
    <property type="entry name" value="PNPLA"/>
    <property type="match status" value="1"/>
</dbReference>
<dbReference type="Gene3D" id="3.40.1090.10">
    <property type="entry name" value="Cytosolic phospholipase A2 catalytic domain"/>
    <property type="match status" value="1"/>
</dbReference>
<gene>
    <name evidence="9" type="ORF">BJX63DRAFT_440472</name>
</gene>
<evidence type="ECO:0000256" key="5">
    <source>
        <dbReference type="ARBA" id="ARBA00022963"/>
    </source>
</evidence>
<feature type="short sequence motif" description="GXSXG" evidence="7">
    <location>
        <begin position="517"/>
        <end position="521"/>
    </location>
</feature>
<feature type="short sequence motif" description="DGA/G" evidence="7">
    <location>
        <begin position="671"/>
        <end position="673"/>
    </location>
</feature>